<dbReference type="RefSeq" id="XP_023946644.2">
    <property type="nucleotide sequence ID" value="XM_024090876.2"/>
</dbReference>
<evidence type="ECO:0000313" key="7">
    <source>
        <dbReference type="RefSeq" id="XP_023946644.2"/>
    </source>
</evidence>
<keyword evidence="1" id="KW-0646">Protease inhibitor</keyword>
<evidence type="ECO:0000259" key="5">
    <source>
        <dbReference type="SMART" id="SM00093"/>
    </source>
</evidence>
<dbReference type="Gene3D" id="2.30.39.10">
    <property type="entry name" value="Alpha-1-antitrypsin, domain 1"/>
    <property type="match status" value="1"/>
</dbReference>
<dbReference type="InterPro" id="IPR023796">
    <property type="entry name" value="Serpin_dom"/>
</dbReference>
<feature type="chain" id="PRO_5047432716" evidence="4">
    <location>
        <begin position="18"/>
        <end position="392"/>
    </location>
</feature>
<dbReference type="GO" id="GO:0004867">
    <property type="term" value="F:serine-type endopeptidase inhibitor activity"/>
    <property type="evidence" value="ECO:0007669"/>
    <property type="project" value="UniProtKB-KW"/>
</dbReference>
<dbReference type="GO" id="GO:0005615">
    <property type="term" value="C:extracellular space"/>
    <property type="evidence" value="ECO:0007669"/>
    <property type="project" value="InterPro"/>
</dbReference>
<sequence length="392" mass="44936">MILKTISLVFLLTLVQGSKYNCNPDNVVEYFKRSTYDFAVRILDRVGQQTDFDFVFSPLSTWLQLMTLAEGATGDTLKEIREVTGVHPLECFRRKFKEILNTMEYELRPVMNRSSVIAIDKLLGVKDSFVKKVKTANTDKIVLLNFHDQKEISSQINKIGNPFDANDFELTDFLMTSTAYLKSYWCKPFNPVYTMTEMFYSEENVPIGQVRLMHQEEYFNLTELPSITAKVLELPLNSNNRLSMLVFIPTNITVMDLFYQLKYLSLSTIFNRYEAEGTKLVKVKLPRFKITTELLNLAELVNDMDVNRIFYPEVAEFGGISDYPMYVSLMSQIADIEVTETGVQASDIAESLIREPANSITFSADRPFAYIIVDRPTETILFGGIYGNPSIY</sequence>
<dbReference type="InterPro" id="IPR036186">
    <property type="entry name" value="Serpin_sf"/>
</dbReference>
<dbReference type="Gene3D" id="3.30.497.10">
    <property type="entry name" value="Antithrombin, subunit I, domain 2"/>
    <property type="match status" value="1"/>
</dbReference>
<dbReference type="InterPro" id="IPR042178">
    <property type="entry name" value="Serpin_sf_1"/>
</dbReference>
<dbReference type="GeneID" id="112051997"/>
<feature type="domain" description="Serpin" evidence="5">
    <location>
        <begin position="40"/>
        <end position="389"/>
    </location>
</feature>
<dbReference type="SMART" id="SM00093">
    <property type="entry name" value="SERPIN"/>
    <property type="match status" value="1"/>
</dbReference>
<evidence type="ECO:0000256" key="4">
    <source>
        <dbReference type="SAM" id="SignalP"/>
    </source>
</evidence>
<dbReference type="Proteomes" id="UP001652582">
    <property type="component" value="Chromosome 2"/>
</dbReference>
<keyword evidence="2" id="KW-0722">Serine protease inhibitor</keyword>
<name>A0A6J1NI63_BICAN</name>
<reference evidence="6" key="1">
    <citation type="submission" date="2025-05" db="UniProtKB">
        <authorList>
            <consortium name="RefSeq"/>
        </authorList>
    </citation>
    <scope>NUCLEOTIDE SEQUENCE [LARGE SCALE GENOMIC DNA]</scope>
</reference>
<dbReference type="KEGG" id="bany:112051997"/>
<reference evidence="7" key="2">
    <citation type="submission" date="2025-08" db="UniProtKB">
        <authorList>
            <consortium name="RefSeq"/>
        </authorList>
    </citation>
    <scope>IDENTIFICATION</scope>
</reference>
<evidence type="ECO:0000256" key="2">
    <source>
        <dbReference type="ARBA" id="ARBA00022900"/>
    </source>
</evidence>
<evidence type="ECO:0000313" key="6">
    <source>
        <dbReference type="Proteomes" id="UP001652582"/>
    </source>
</evidence>
<dbReference type="InterPro" id="IPR000215">
    <property type="entry name" value="Serpin_fam"/>
</dbReference>
<keyword evidence="6" id="KW-1185">Reference proteome</keyword>
<dbReference type="Pfam" id="PF00079">
    <property type="entry name" value="Serpin"/>
    <property type="match status" value="1"/>
</dbReference>
<dbReference type="SUPFAM" id="SSF56574">
    <property type="entry name" value="Serpins"/>
    <property type="match status" value="1"/>
</dbReference>
<evidence type="ECO:0000256" key="3">
    <source>
        <dbReference type="RuleBase" id="RU000411"/>
    </source>
</evidence>
<organism evidence="6 7">
    <name type="scientific">Bicyclus anynana</name>
    <name type="common">Squinting bush brown butterfly</name>
    <dbReference type="NCBI Taxonomy" id="110368"/>
    <lineage>
        <taxon>Eukaryota</taxon>
        <taxon>Metazoa</taxon>
        <taxon>Ecdysozoa</taxon>
        <taxon>Arthropoda</taxon>
        <taxon>Hexapoda</taxon>
        <taxon>Insecta</taxon>
        <taxon>Pterygota</taxon>
        <taxon>Neoptera</taxon>
        <taxon>Endopterygota</taxon>
        <taxon>Lepidoptera</taxon>
        <taxon>Glossata</taxon>
        <taxon>Ditrysia</taxon>
        <taxon>Papilionoidea</taxon>
        <taxon>Nymphalidae</taxon>
        <taxon>Satyrinae</taxon>
        <taxon>Satyrini</taxon>
        <taxon>Mycalesina</taxon>
        <taxon>Bicyclus</taxon>
    </lineage>
</organism>
<accession>A0A6J1NI63</accession>
<keyword evidence="4" id="KW-0732">Signal</keyword>
<protein>
    <submittedName>
        <fullName evidence="7">Neuroserpin-like</fullName>
    </submittedName>
</protein>
<dbReference type="PANTHER" id="PTHR11461">
    <property type="entry name" value="SERINE PROTEASE INHIBITOR, SERPIN"/>
    <property type="match status" value="1"/>
</dbReference>
<feature type="signal peptide" evidence="4">
    <location>
        <begin position="1"/>
        <end position="17"/>
    </location>
</feature>
<gene>
    <name evidence="7" type="primary">LOC112051997</name>
</gene>
<proteinExistence type="inferred from homology"/>
<dbReference type="InterPro" id="IPR042185">
    <property type="entry name" value="Serpin_sf_2"/>
</dbReference>
<dbReference type="AlphaFoldDB" id="A0A6J1NI63"/>
<evidence type="ECO:0000256" key="1">
    <source>
        <dbReference type="ARBA" id="ARBA00022690"/>
    </source>
</evidence>
<dbReference type="OrthoDB" id="671595at2759"/>
<dbReference type="PANTHER" id="PTHR11461:SF367">
    <property type="entry name" value="GH21475P-RELATED"/>
    <property type="match status" value="1"/>
</dbReference>
<comment type="similarity">
    <text evidence="3">Belongs to the serpin family.</text>
</comment>